<evidence type="ECO:0000313" key="4">
    <source>
        <dbReference type="EMBL" id="NIZ60574.1"/>
    </source>
</evidence>
<keyword evidence="2" id="KW-1133">Transmembrane helix</keyword>
<protein>
    <submittedName>
        <fullName evidence="4">Peptide-binding protein</fullName>
    </submittedName>
</protein>
<proteinExistence type="predicted"/>
<feature type="transmembrane region" description="Helical" evidence="2">
    <location>
        <begin position="30"/>
        <end position="47"/>
    </location>
</feature>
<dbReference type="RefSeq" id="WP_167683144.1">
    <property type="nucleotide sequence ID" value="NZ_QHLQ01000004.1"/>
</dbReference>
<dbReference type="InterPro" id="IPR003646">
    <property type="entry name" value="SH3-like_bac-type"/>
</dbReference>
<dbReference type="EMBL" id="QHLQ01000004">
    <property type="protein sequence ID" value="NIZ60574.1"/>
    <property type="molecule type" value="Genomic_DNA"/>
</dbReference>
<evidence type="ECO:0000259" key="3">
    <source>
        <dbReference type="Pfam" id="PF08239"/>
    </source>
</evidence>
<sequence length="234" mass="25524">MGGVSFNNYRIDGRILYPPSRISQLECRSVIRLVFILIIGCIFLQPVTAQEYPALHNVTGVADNDVLNIRSQPSASSPIIGILRPHQKSIEIVASDGSKKWGLVNSGEASGWVSLRHMARTDQGDWLDLDNTLSCFGTEPFWSLNVNSSHVLIDMNGEANTYTLRNHSRTSNPNTKTGFDARSNSNPRSSLTGIISAQSCNDGMSDQSHGISVDLMLLEKAGFRVLSGCCSLQP</sequence>
<evidence type="ECO:0000256" key="1">
    <source>
        <dbReference type="SAM" id="MobiDB-lite"/>
    </source>
</evidence>
<keyword evidence="2" id="KW-0812">Transmembrane</keyword>
<feature type="region of interest" description="Disordered" evidence="1">
    <location>
        <begin position="164"/>
        <end position="188"/>
    </location>
</feature>
<organism evidence="4 5">
    <name type="scientific">Parasedimentitalea denitrificans</name>
    <dbReference type="NCBI Taxonomy" id="2211118"/>
    <lineage>
        <taxon>Bacteria</taxon>
        <taxon>Pseudomonadati</taxon>
        <taxon>Pseudomonadota</taxon>
        <taxon>Alphaproteobacteria</taxon>
        <taxon>Rhodobacterales</taxon>
        <taxon>Paracoccaceae</taxon>
        <taxon>Parasedimentitalea</taxon>
    </lineage>
</organism>
<dbReference type="Gene3D" id="2.30.30.40">
    <property type="entry name" value="SH3 Domains"/>
    <property type="match status" value="1"/>
</dbReference>
<dbReference type="Pfam" id="PF08239">
    <property type="entry name" value="SH3_3"/>
    <property type="match status" value="1"/>
</dbReference>
<name>A0ABX0W710_9RHOB</name>
<evidence type="ECO:0000313" key="5">
    <source>
        <dbReference type="Proteomes" id="UP001429564"/>
    </source>
</evidence>
<feature type="domain" description="SH3b" evidence="3">
    <location>
        <begin position="65"/>
        <end position="114"/>
    </location>
</feature>
<keyword evidence="2" id="KW-0472">Membrane</keyword>
<keyword evidence="5" id="KW-1185">Reference proteome</keyword>
<comment type="caution">
    <text evidence="4">The sequence shown here is derived from an EMBL/GenBank/DDBJ whole genome shotgun (WGS) entry which is preliminary data.</text>
</comment>
<evidence type="ECO:0000256" key="2">
    <source>
        <dbReference type="SAM" id="Phobius"/>
    </source>
</evidence>
<gene>
    <name evidence="4" type="ORF">DL239_06250</name>
</gene>
<dbReference type="Proteomes" id="UP001429564">
    <property type="component" value="Unassembled WGS sequence"/>
</dbReference>
<accession>A0ABX0W710</accession>
<reference evidence="4 5" key="1">
    <citation type="submission" date="2018-05" db="EMBL/GenBank/DDBJ databases">
        <authorList>
            <person name="Zhang Y.-J."/>
        </authorList>
    </citation>
    <scope>NUCLEOTIDE SEQUENCE [LARGE SCALE GENOMIC DNA]</scope>
    <source>
        <strain evidence="4 5">CY04</strain>
    </source>
</reference>